<dbReference type="RefSeq" id="XP_056039575.1">
    <property type="nucleotide sequence ID" value="XM_056183217.1"/>
</dbReference>
<keyword evidence="10" id="KW-1185">Reference proteome</keyword>
<evidence type="ECO:0000256" key="1">
    <source>
        <dbReference type="ARBA" id="ARBA00004123"/>
    </source>
</evidence>
<dbReference type="EMBL" id="CP115613">
    <property type="protein sequence ID" value="WBW75332.1"/>
    <property type="molecule type" value="Genomic_DNA"/>
</dbReference>
<evidence type="ECO:0000256" key="3">
    <source>
        <dbReference type="ARBA" id="ARBA00015316"/>
    </source>
</evidence>
<dbReference type="GO" id="GO:0005829">
    <property type="term" value="C:cytosol"/>
    <property type="evidence" value="ECO:0007669"/>
    <property type="project" value="TreeGrafter"/>
</dbReference>
<keyword evidence="5" id="KW-0819">tRNA processing</keyword>
<dbReference type="GeneID" id="80877906"/>
<dbReference type="AlphaFoldDB" id="A0AAF0AY87"/>
<dbReference type="Gene3D" id="3.30.2380.10">
    <property type="entry name" value="CGI121/TPRKB"/>
    <property type="match status" value="1"/>
</dbReference>
<dbReference type="InterPro" id="IPR036504">
    <property type="entry name" value="CGI121/TPRKB_sf"/>
</dbReference>
<dbReference type="PANTHER" id="PTHR15840:SF10">
    <property type="entry name" value="EKC_KEOPS COMPLEX SUBUNIT TPRKB"/>
    <property type="match status" value="1"/>
</dbReference>
<dbReference type="InterPro" id="IPR013926">
    <property type="entry name" value="CGI121/TPRKB"/>
</dbReference>
<organism evidence="9 10">
    <name type="scientific">Schizosaccharomyces osmophilus</name>
    <dbReference type="NCBI Taxonomy" id="2545709"/>
    <lineage>
        <taxon>Eukaryota</taxon>
        <taxon>Fungi</taxon>
        <taxon>Dikarya</taxon>
        <taxon>Ascomycota</taxon>
        <taxon>Taphrinomycotina</taxon>
        <taxon>Schizosaccharomycetes</taxon>
        <taxon>Schizosaccharomycetales</taxon>
        <taxon>Schizosaccharomycetaceae</taxon>
        <taxon>Schizosaccharomyces</taxon>
    </lineage>
</organism>
<dbReference type="PANTHER" id="PTHR15840">
    <property type="entry name" value="CGI-121 FAMILY MEMBER"/>
    <property type="match status" value="1"/>
</dbReference>
<evidence type="ECO:0000256" key="6">
    <source>
        <dbReference type="ARBA" id="ARBA00023242"/>
    </source>
</evidence>
<comment type="function">
    <text evidence="7">Component of the EKC/KEOPS complex that is required for the formation of a threonylcarbamoyl group on adenosine at position 37 (t(6)A37) in tRNAs that read codons beginning with adenine. The complex is probably involved in the transfer of the threonylcarbamoyl moiety of threonylcarbamoyl-AMP (TC-AMP) to the N6 group of A37. CGI121 acts as an allosteric effector that regulates the t(6)A activity of the complex. The EKC/KEOPS complex also promotes both telomere uncapping and telomere elongation. The complex is required for efficient recruitment of transcriptional coactivators. CGI121 is not required for tRNA modification.</text>
</comment>
<evidence type="ECO:0000256" key="7">
    <source>
        <dbReference type="ARBA" id="ARBA00025043"/>
    </source>
</evidence>
<evidence type="ECO:0000256" key="2">
    <source>
        <dbReference type="ARBA" id="ARBA00005546"/>
    </source>
</evidence>
<dbReference type="GO" id="GO:0002949">
    <property type="term" value="P:tRNA threonylcarbamoyladenosine modification"/>
    <property type="evidence" value="ECO:0007669"/>
    <property type="project" value="TreeGrafter"/>
</dbReference>
<dbReference type="Proteomes" id="UP001212411">
    <property type="component" value="Chromosome 3"/>
</dbReference>
<sequence length="174" mass="19336">MYLPLFQKTPVSVFVFNNVENAEKLHQELIGQNPAYDYAFIDASSIVSVKQIYSATMRALQAQADGQMKSKTLHMEVILSLCPKTEISTALRQFGMSKKSKKIVALRINGAPSEEEELAHVLKIVQGTHLPFSDETFQKLADMKVVKKNYKLDVASMQNPTAAILSAIALRGYS</sequence>
<dbReference type="GO" id="GO:0005634">
    <property type="term" value="C:nucleus"/>
    <property type="evidence" value="ECO:0007669"/>
    <property type="project" value="UniProtKB-SubCell"/>
</dbReference>
<dbReference type="GO" id="GO:0000408">
    <property type="term" value="C:EKC/KEOPS complex"/>
    <property type="evidence" value="ECO:0007669"/>
    <property type="project" value="TreeGrafter"/>
</dbReference>
<comment type="subcellular location">
    <subcellularLocation>
        <location evidence="1">Nucleus</location>
    </subcellularLocation>
</comment>
<keyword evidence="6 8" id="KW-0539">Nucleus</keyword>
<reference evidence="9 10" key="1">
    <citation type="journal article" date="2023" name="G3 (Bethesda)">
        <title>A high-quality reference genome for the fission yeast Schizosaccharomyces osmophilus.</title>
        <authorList>
            <person name="Jia G.S."/>
            <person name="Zhang W.C."/>
            <person name="Liang Y."/>
            <person name="Liu X.H."/>
            <person name="Rhind N."/>
            <person name="Pidoux A."/>
            <person name="Brysch-Herzberg M."/>
            <person name="Du L.L."/>
        </authorList>
    </citation>
    <scope>NUCLEOTIDE SEQUENCE [LARGE SCALE GENOMIC DNA]</scope>
    <source>
        <strain evidence="9 10">CBS 15793</strain>
    </source>
</reference>
<proteinExistence type="inferred from homology"/>
<gene>
    <name evidence="9" type="primary">cgi121</name>
    <name evidence="9" type="ORF">SOMG_04432</name>
</gene>
<protein>
    <recommendedName>
        <fullName evidence="4">EKC/KEOPS complex subunit CGI121</fullName>
    </recommendedName>
    <alternativeName>
        <fullName evidence="3">EKC/KEOPS complex subunit cgi121</fullName>
    </alternativeName>
</protein>
<dbReference type="Pfam" id="PF08617">
    <property type="entry name" value="CGI-121"/>
    <property type="match status" value="1"/>
</dbReference>
<dbReference type="KEGG" id="som:SOMG_04432"/>
<comment type="similarity">
    <text evidence="2 8">Belongs to the CGI121/TPRKB family.</text>
</comment>
<accession>A0AAF0AY87</accession>
<evidence type="ECO:0000256" key="8">
    <source>
        <dbReference type="RuleBase" id="RU004398"/>
    </source>
</evidence>
<evidence type="ECO:0000313" key="10">
    <source>
        <dbReference type="Proteomes" id="UP001212411"/>
    </source>
</evidence>
<evidence type="ECO:0000256" key="4">
    <source>
        <dbReference type="ARBA" id="ARBA00016009"/>
    </source>
</evidence>
<evidence type="ECO:0000256" key="5">
    <source>
        <dbReference type="ARBA" id="ARBA00022694"/>
    </source>
</evidence>
<dbReference type="NCBIfam" id="NF011465">
    <property type="entry name" value="PRK14886.1-1"/>
    <property type="match status" value="1"/>
</dbReference>
<evidence type="ECO:0000313" key="9">
    <source>
        <dbReference type="EMBL" id="WBW75332.1"/>
    </source>
</evidence>
<name>A0AAF0AY87_9SCHI</name>
<dbReference type="SUPFAM" id="SSF143870">
    <property type="entry name" value="PF0523-like"/>
    <property type="match status" value="1"/>
</dbReference>